<dbReference type="InterPro" id="IPR050109">
    <property type="entry name" value="HTH-type_TetR-like_transc_reg"/>
</dbReference>
<dbReference type="InterPro" id="IPR001647">
    <property type="entry name" value="HTH_TetR"/>
</dbReference>
<dbReference type="PANTHER" id="PTHR30055:SF224">
    <property type="entry name" value="TRANSCRIPTIONAL REGULATOR TETR FAMILY"/>
    <property type="match status" value="1"/>
</dbReference>
<evidence type="ECO:0000256" key="4">
    <source>
        <dbReference type="PROSITE-ProRule" id="PRU00335"/>
    </source>
</evidence>
<keyword evidence="7" id="KW-1185">Reference proteome</keyword>
<dbReference type="AlphaFoldDB" id="A0A923I847"/>
<comment type="caution">
    <text evidence="6">The sequence shown here is derived from an EMBL/GenBank/DDBJ whole genome shotgun (WGS) entry which is preliminary data.</text>
</comment>
<name>A0A923I847_9BURK</name>
<dbReference type="InterPro" id="IPR036271">
    <property type="entry name" value="Tet_transcr_reg_TetR-rel_C_sf"/>
</dbReference>
<evidence type="ECO:0000256" key="2">
    <source>
        <dbReference type="ARBA" id="ARBA00023125"/>
    </source>
</evidence>
<dbReference type="Pfam" id="PF14246">
    <property type="entry name" value="TetR_C_7"/>
    <property type="match status" value="1"/>
</dbReference>
<dbReference type="RefSeq" id="WP_186880032.1">
    <property type="nucleotide sequence ID" value="NZ_JACOGG010000003.1"/>
</dbReference>
<dbReference type="SUPFAM" id="SSF46689">
    <property type="entry name" value="Homeodomain-like"/>
    <property type="match status" value="1"/>
</dbReference>
<dbReference type="InterPro" id="IPR009057">
    <property type="entry name" value="Homeodomain-like_sf"/>
</dbReference>
<dbReference type="GO" id="GO:0000976">
    <property type="term" value="F:transcription cis-regulatory region binding"/>
    <property type="evidence" value="ECO:0007669"/>
    <property type="project" value="TreeGrafter"/>
</dbReference>
<feature type="DNA-binding region" description="H-T-H motif" evidence="4">
    <location>
        <begin position="32"/>
        <end position="51"/>
    </location>
</feature>
<sequence length="205" mass="23258">MSTSLRQTDRKRAAILNAAICEFRQLGYDATSMDKIAATAQVSKRTVYNHFPCKEDLFTAILMLLWQRAATQDDLVYRSDCSLEQQLSTYLQHKLSLFSDPDFLDLVRVAIAATIHTPDRAREVVDKFRQNEPAIVNWMRAAQADGRLAGTDPHWMSEMLIAQIKGLAFWPQVTMGQPVLNPEQRDNLLKQAVWLFLRGYAQGGA</sequence>
<organism evidence="6 7">
    <name type="scientific">Undibacterium rugosum</name>
    <dbReference type="NCBI Taxonomy" id="2762291"/>
    <lineage>
        <taxon>Bacteria</taxon>
        <taxon>Pseudomonadati</taxon>
        <taxon>Pseudomonadota</taxon>
        <taxon>Betaproteobacteria</taxon>
        <taxon>Burkholderiales</taxon>
        <taxon>Oxalobacteraceae</taxon>
        <taxon>Undibacterium</taxon>
    </lineage>
</organism>
<dbReference type="PANTHER" id="PTHR30055">
    <property type="entry name" value="HTH-TYPE TRANSCRIPTIONAL REGULATOR RUTR"/>
    <property type="match status" value="1"/>
</dbReference>
<keyword evidence="2 4" id="KW-0238">DNA-binding</keyword>
<proteinExistence type="predicted"/>
<evidence type="ECO:0000259" key="5">
    <source>
        <dbReference type="PROSITE" id="PS50977"/>
    </source>
</evidence>
<reference evidence="6" key="1">
    <citation type="submission" date="2020-08" db="EMBL/GenBank/DDBJ databases">
        <title>Novel species isolated from subtropical streams in China.</title>
        <authorList>
            <person name="Lu H."/>
        </authorList>
    </citation>
    <scope>NUCLEOTIDE SEQUENCE</scope>
    <source>
        <strain evidence="6">CY7W</strain>
    </source>
</reference>
<evidence type="ECO:0000256" key="3">
    <source>
        <dbReference type="ARBA" id="ARBA00023163"/>
    </source>
</evidence>
<evidence type="ECO:0000256" key="1">
    <source>
        <dbReference type="ARBA" id="ARBA00023015"/>
    </source>
</evidence>
<dbReference type="InterPro" id="IPR039536">
    <property type="entry name" value="TetR_C_Proteobacteria"/>
</dbReference>
<feature type="domain" description="HTH tetR-type" evidence="5">
    <location>
        <begin position="9"/>
        <end position="69"/>
    </location>
</feature>
<gene>
    <name evidence="6" type="ORF">H8K47_03365</name>
</gene>
<evidence type="ECO:0000313" key="6">
    <source>
        <dbReference type="EMBL" id="MBC3934395.1"/>
    </source>
</evidence>
<protein>
    <submittedName>
        <fullName evidence="6">TetR/AcrR family transcriptional regulator</fullName>
    </submittedName>
</protein>
<dbReference type="GO" id="GO:0003700">
    <property type="term" value="F:DNA-binding transcription factor activity"/>
    <property type="evidence" value="ECO:0007669"/>
    <property type="project" value="TreeGrafter"/>
</dbReference>
<keyword evidence="1" id="KW-0805">Transcription regulation</keyword>
<dbReference type="PROSITE" id="PS50977">
    <property type="entry name" value="HTH_TETR_2"/>
    <property type="match status" value="1"/>
</dbReference>
<dbReference type="Gene3D" id="1.10.357.10">
    <property type="entry name" value="Tetracycline Repressor, domain 2"/>
    <property type="match status" value="1"/>
</dbReference>
<dbReference type="SUPFAM" id="SSF48498">
    <property type="entry name" value="Tetracyclin repressor-like, C-terminal domain"/>
    <property type="match status" value="1"/>
</dbReference>
<accession>A0A923I847</accession>
<evidence type="ECO:0000313" key="7">
    <source>
        <dbReference type="Proteomes" id="UP000612361"/>
    </source>
</evidence>
<dbReference type="FunFam" id="1.10.10.60:FF:000141">
    <property type="entry name" value="TetR family transcriptional regulator"/>
    <property type="match status" value="1"/>
</dbReference>
<dbReference type="Gene3D" id="1.10.10.60">
    <property type="entry name" value="Homeodomain-like"/>
    <property type="match status" value="1"/>
</dbReference>
<dbReference type="Pfam" id="PF00440">
    <property type="entry name" value="TetR_N"/>
    <property type="match status" value="1"/>
</dbReference>
<dbReference type="Proteomes" id="UP000612361">
    <property type="component" value="Unassembled WGS sequence"/>
</dbReference>
<dbReference type="PRINTS" id="PR00455">
    <property type="entry name" value="HTHTETR"/>
</dbReference>
<dbReference type="EMBL" id="JACOGG010000003">
    <property type="protein sequence ID" value="MBC3934395.1"/>
    <property type="molecule type" value="Genomic_DNA"/>
</dbReference>
<keyword evidence="3" id="KW-0804">Transcription</keyword>